<dbReference type="Pfam" id="PF00271">
    <property type="entry name" value="Helicase_C"/>
    <property type="match status" value="1"/>
</dbReference>
<comment type="similarity">
    <text evidence="4">Belongs to the helicase family.</text>
</comment>
<dbReference type="GO" id="GO:0045025">
    <property type="term" value="C:mitochondrial degradosome"/>
    <property type="evidence" value="ECO:0007669"/>
    <property type="project" value="TreeGrafter"/>
</dbReference>
<comment type="subcellular location">
    <subcellularLocation>
        <location evidence="3">Mitochondrion</location>
    </subcellularLocation>
</comment>
<dbReference type="Pfam" id="PF18147">
    <property type="entry name" value="Suv3_C_1"/>
    <property type="match status" value="1"/>
</dbReference>
<dbReference type="GO" id="GO:0000965">
    <property type="term" value="P:mitochondrial RNA 3'-end processing"/>
    <property type="evidence" value="ECO:0007669"/>
    <property type="project" value="TreeGrafter"/>
</dbReference>
<dbReference type="CDD" id="cd17913">
    <property type="entry name" value="DEXQc_Suv3"/>
    <property type="match status" value="1"/>
</dbReference>
<dbReference type="InterPro" id="IPR044774">
    <property type="entry name" value="Suv3_DEXQc"/>
</dbReference>
<dbReference type="InterPro" id="IPR055206">
    <property type="entry name" value="DEXQc_SUV3"/>
</dbReference>
<dbReference type="InterPro" id="IPR050699">
    <property type="entry name" value="RNA-DNA_Helicase"/>
</dbReference>
<keyword evidence="6" id="KW-0547">Nucleotide-binding</keyword>
<feature type="region of interest" description="Disordered" evidence="13">
    <location>
        <begin position="710"/>
        <end position="739"/>
    </location>
</feature>
<accession>A0AAN9GJQ5</accession>
<dbReference type="InterPro" id="IPR001650">
    <property type="entry name" value="Helicase_C-like"/>
</dbReference>
<reference evidence="15 16" key="1">
    <citation type="submission" date="2024-02" db="EMBL/GenBank/DDBJ databases">
        <title>Chromosome-scale genome assembly of the rough periwinkle Littorina saxatilis.</title>
        <authorList>
            <person name="De Jode A."/>
            <person name="Faria R."/>
            <person name="Formenti G."/>
            <person name="Sims Y."/>
            <person name="Smith T.P."/>
            <person name="Tracey A."/>
            <person name="Wood J.M.D."/>
            <person name="Zagrodzka Z.B."/>
            <person name="Johannesson K."/>
            <person name="Butlin R.K."/>
            <person name="Leder E.H."/>
        </authorList>
    </citation>
    <scope>NUCLEOTIDE SEQUENCE [LARGE SCALE GENOMIC DNA]</scope>
    <source>
        <strain evidence="15">Snail1</strain>
        <tissue evidence="15">Muscle</tissue>
    </source>
</reference>
<dbReference type="Proteomes" id="UP001374579">
    <property type="component" value="Unassembled WGS sequence"/>
</dbReference>
<dbReference type="Gene3D" id="1.20.58.1080">
    <property type="match status" value="1"/>
</dbReference>
<dbReference type="PANTHER" id="PTHR12131:SF1">
    <property type="entry name" value="ATP-DEPENDENT RNA HELICASE SUPV3L1, MITOCHONDRIAL-RELATED"/>
    <property type="match status" value="1"/>
</dbReference>
<feature type="compositionally biased region" description="Acidic residues" evidence="13">
    <location>
        <begin position="801"/>
        <end position="810"/>
    </location>
</feature>
<evidence type="ECO:0000256" key="10">
    <source>
        <dbReference type="ARBA" id="ARBA00022946"/>
    </source>
</evidence>
<dbReference type="AlphaFoldDB" id="A0AAN9GJQ5"/>
<keyword evidence="16" id="KW-1185">Reference proteome</keyword>
<evidence type="ECO:0000256" key="3">
    <source>
        <dbReference type="ARBA" id="ARBA00004173"/>
    </source>
</evidence>
<dbReference type="InterPro" id="IPR027417">
    <property type="entry name" value="P-loop_NTPase"/>
</dbReference>
<dbReference type="FunFam" id="3.40.50.300:FF:000446">
    <property type="entry name" value="ATP-dependent RNA helicase SUPV3L1, mitochondrial"/>
    <property type="match status" value="1"/>
</dbReference>
<dbReference type="GO" id="GO:0003724">
    <property type="term" value="F:RNA helicase activity"/>
    <property type="evidence" value="ECO:0007669"/>
    <property type="project" value="UniProtKB-EC"/>
</dbReference>
<dbReference type="Pfam" id="PF12513">
    <property type="entry name" value="SUV3_C"/>
    <property type="match status" value="1"/>
</dbReference>
<dbReference type="GO" id="GO:0016787">
    <property type="term" value="F:hydrolase activity"/>
    <property type="evidence" value="ECO:0007669"/>
    <property type="project" value="UniProtKB-KW"/>
</dbReference>
<proteinExistence type="inferred from homology"/>
<dbReference type="EMBL" id="JBAMIC010000003">
    <property type="protein sequence ID" value="KAK7111062.1"/>
    <property type="molecule type" value="Genomic_DNA"/>
</dbReference>
<keyword evidence="8" id="KW-0347">Helicase</keyword>
<dbReference type="Gene3D" id="1.20.272.40">
    <property type="match status" value="1"/>
</dbReference>
<comment type="cofactor">
    <cofactor evidence="2">
        <name>Mg(2+)</name>
        <dbReference type="ChEBI" id="CHEBI:18420"/>
    </cofactor>
</comment>
<evidence type="ECO:0000313" key="15">
    <source>
        <dbReference type="EMBL" id="KAK7111062.1"/>
    </source>
</evidence>
<dbReference type="Gene3D" id="3.40.50.300">
    <property type="entry name" value="P-loop containing nucleotide triphosphate hydrolases"/>
    <property type="match status" value="2"/>
</dbReference>
<dbReference type="FunFam" id="1.20.58.1080:FF:000001">
    <property type="entry name" value="ATP-dependent RNA helicase SUPV3L1, mitochondrial"/>
    <property type="match status" value="1"/>
</dbReference>
<dbReference type="FunFam" id="1.10.1740.140:FF:000001">
    <property type="entry name" value="ATP-dependent RNA helicase SUPV3L1, mitochondrial"/>
    <property type="match status" value="1"/>
</dbReference>
<evidence type="ECO:0000256" key="1">
    <source>
        <dbReference type="ARBA" id="ARBA00001936"/>
    </source>
</evidence>
<keyword evidence="11" id="KW-0496">Mitochondrion</keyword>
<dbReference type="PROSITE" id="PS51194">
    <property type="entry name" value="HELICASE_CTER"/>
    <property type="match status" value="1"/>
</dbReference>
<dbReference type="InterPro" id="IPR041082">
    <property type="entry name" value="Suv3_C_1"/>
</dbReference>
<dbReference type="CDD" id="cd18805">
    <property type="entry name" value="SF2_C_suv3"/>
    <property type="match status" value="1"/>
</dbReference>
<gene>
    <name evidence="15" type="ORF">V1264_014842</name>
</gene>
<dbReference type="SUPFAM" id="SSF52540">
    <property type="entry name" value="P-loop containing nucleoside triphosphate hydrolases"/>
    <property type="match status" value="2"/>
</dbReference>
<dbReference type="GO" id="GO:0005524">
    <property type="term" value="F:ATP binding"/>
    <property type="evidence" value="ECO:0007669"/>
    <property type="project" value="UniProtKB-KW"/>
</dbReference>
<dbReference type="InterPro" id="IPR041453">
    <property type="entry name" value="Suv3_N"/>
</dbReference>
<feature type="region of interest" description="Disordered" evidence="13">
    <location>
        <begin position="786"/>
        <end position="824"/>
    </location>
</feature>
<dbReference type="FunFam" id="3.40.50.300:FF:000269">
    <property type="entry name" value="ATP-dependent RNA helicase SUPV3L1, mitochondrial"/>
    <property type="match status" value="1"/>
</dbReference>
<comment type="cofactor">
    <cofactor evidence="1">
        <name>Mn(2+)</name>
        <dbReference type="ChEBI" id="CHEBI:29035"/>
    </cofactor>
</comment>
<evidence type="ECO:0000256" key="13">
    <source>
        <dbReference type="SAM" id="MobiDB-lite"/>
    </source>
</evidence>
<organism evidence="15 16">
    <name type="scientific">Littorina saxatilis</name>
    <dbReference type="NCBI Taxonomy" id="31220"/>
    <lineage>
        <taxon>Eukaryota</taxon>
        <taxon>Metazoa</taxon>
        <taxon>Spiralia</taxon>
        <taxon>Lophotrochozoa</taxon>
        <taxon>Mollusca</taxon>
        <taxon>Gastropoda</taxon>
        <taxon>Caenogastropoda</taxon>
        <taxon>Littorinimorpha</taxon>
        <taxon>Littorinoidea</taxon>
        <taxon>Littorinidae</taxon>
        <taxon>Littorina</taxon>
    </lineage>
</organism>
<dbReference type="SMART" id="SM00490">
    <property type="entry name" value="HELICc"/>
    <property type="match status" value="1"/>
</dbReference>
<dbReference type="PANTHER" id="PTHR12131">
    <property type="entry name" value="ATP-DEPENDENT RNA AND DNA HELICASE"/>
    <property type="match status" value="1"/>
</dbReference>
<keyword evidence="7" id="KW-0378">Hydrolase</keyword>
<keyword evidence="10" id="KW-0809">Transit peptide</keyword>
<evidence type="ECO:0000256" key="6">
    <source>
        <dbReference type="ARBA" id="ARBA00022741"/>
    </source>
</evidence>
<evidence type="ECO:0000256" key="9">
    <source>
        <dbReference type="ARBA" id="ARBA00022840"/>
    </source>
</evidence>
<comment type="caution">
    <text evidence="15">The sequence shown here is derived from an EMBL/GenBank/DDBJ whole genome shotgun (WGS) entry which is preliminary data.</text>
</comment>
<dbReference type="InterPro" id="IPR022192">
    <property type="entry name" value="SUV3_C"/>
</dbReference>
<sequence length="824" mass="93471">MVNDKATHDSKMASRMYRRITSLRGQVLTAKQSYQLKCLSPVTSAIRLKSSNKDKDFSSLIRPVTVKPKHSSDDINVGAELAGHLKKEDMLRLLNEFYRRPVVKTLAAEHGLDKRLFHQSYMSFRKFVVESEQLHVDLHVVLSDILQGAGHVDDLFPYFLRHAREIFPHLDCMEDLRKISDLRLPANWYPEARAIQRKIIFHAGPTNSGKTHHALERFLSAKTGVYCGPLKLLASEVFQKSNDAGTFCDLVTGEERRYAREDNTASDHVACTVEMASSTTPYEVAVIDEIQMIRDPQRGWAWTRALLGMCAHEVHLCGEPSTIDLVQELMMGTGDEVEVRRYKRLTQLQYLDRAVERFENVRPGDCIVCFSKNDIYYISRQLESMKKECAVIYGGLPPGTKLAQAAKFNDPNDPCKIMVATDAIGMGLNLAIKRIIFYSLMKPHLNENGEKEMDVISTSQALQIGGRAGRYNTIYENGEVTTFRSDDLNLLKDVVSRTIEPIEQAGLHPTAEQIELFAYHLPHATLSNLIDIFVTLSQLDSDKYFMCNVDDFKFLADMIEHVPLNLRVRYVFCCAPIPKKQPFVCTLFLKFARQFSRNEPLTLDWLCRQIGWPFTTPSVIADLVHLEGVFDVLDLYLWLGYRFPDMFPDSDHVRDMQRELDQVIQLGVVNITRLVRNAEARTPGAVIDDEDDFEIKHRRQKTTGFASEIVDGEDDIPVKRSPGRNGKGGVRSESPRLSSSFLEAKNAARKGQMGANEVNVGQGRLATQLIKKGLITPEVLKKLQSEWQTSAENGKGRSEDMSQDGSDDDNSQPRRPLNRRGRRR</sequence>
<dbReference type="Pfam" id="PF22527">
    <property type="entry name" value="DEXQc_Suv3"/>
    <property type="match status" value="1"/>
</dbReference>
<name>A0AAN9GJQ5_9CAEN</name>
<evidence type="ECO:0000313" key="16">
    <source>
        <dbReference type="Proteomes" id="UP001374579"/>
    </source>
</evidence>
<evidence type="ECO:0000256" key="11">
    <source>
        <dbReference type="ARBA" id="ARBA00023128"/>
    </source>
</evidence>
<evidence type="ECO:0000256" key="7">
    <source>
        <dbReference type="ARBA" id="ARBA00022801"/>
    </source>
</evidence>
<dbReference type="Pfam" id="PF18114">
    <property type="entry name" value="Suv3_N"/>
    <property type="match status" value="1"/>
</dbReference>
<evidence type="ECO:0000256" key="2">
    <source>
        <dbReference type="ARBA" id="ARBA00001946"/>
    </source>
</evidence>
<dbReference type="EC" id="3.6.4.13" evidence="5"/>
<evidence type="ECO:0000256" key="5">
    <source>
        <dbReference type="ARBA" id="ARBA00012552"/>
    </source>
</evidence>
<evidence type="ECO:0000256" key="8">
    <source>
        <dbReference type="ARBA" id="ARBA00022806"/>
    </source>
</evidence>
<keyword evidence="9" id="KW-0067">ATP-binding</keyword>
<feature type="domain" description="Helicase C-terminal" evidence="14">
    <location>
        <begin position="350"/>
        <end position="518"/>
    </location>
</feature>
<evidence type="ECO:0000259" key="14">
    <source>
        <dbReference type="PROSITE" id="PS51194"/>
    </source>
</evidence>
<evidence type="ECO:0000256" key="12">
    <source>
        <dbReference type="ARBA" id="ARBA00047984"/>
    </source>
</evidence>
<protein>
    <recommendedName>
        <fullName evidence="5">RNA helicase</fullName>
        <ecNumber evidence="5">3.6.4.13</ecNumber>
    </recommendedName>
</protein>
<evidence type="ECO:0000256" key="4">
    <source>
        <dbReference type="ARBA" id="ARBA00008708"/>
    </source>
</evidence>
<dbReference type="Gene3D" id="1.10.1740.140">
    <property type="match status" value="1"/>
</dbReference>
<comment type="catalytic activity">
    <reaction evidence="12">
        <text>ATP + H2O = ADP + phosphate + H(+)</text>
        <dbReference type="Rhea" id="RHEA:13065"/>
        <dbReference type="ChEBI" id="CHEBI:15377"/>
        <dbReference type="ChEBI" id="CHEBI:15378"/>
        <dbReference type="ChEBI" id="CHEBI:30616"/>
        <dbReference type="ChEBI" id="CHEBI:43474"/>
        <dbReference type="ChEBI" id="CHEBI:456216"/>
        <dbReference type="EC" id="3.6.4.13"/>
    </reaction>
</comment>